<dbReference type="Proteomes" id="UP000260812">
    <property type="component" value="Unassembled WGS sequence"/>
</dbReference>
<evidence type="ECO:0000313" key="4">
    <source>
        <dbReference type="Proteomes" id="UP000260812"/>
    </source>
</evidence>
<keyword evidence="1" id="KW-0175">Coiled coil</keyword>
<reference evidence="3" key="1">
    <citation type="submission" date="2018-08" db="EMBL/GenBank/DDBJ databases">
        <title>A genome reference for cultivated species of the human gut microbiota.</title>
        <authorList>
            <person name="Zou Y."/>
            <person name="Xue W."/>
            <person name="Luo G."/>
        </authorList>
    </citation>
    <scope>NUCLEOTIDE SEQUENCE [LARGE SCALE GENOMIC DNA]</scope>
    <source>
        <strain evidence="3">TF05-5AC</strain>
    </source>
</reference>
<feature type="coiled-coil region" evidence="1">
    <location>
        <begin position="35"/>
        <end position="76"/>
    </location>
</feature>
<keyword evidence="4" id="KW-1185">Reference proteome</keyword>
<evidence type="ECO:0000313" key="3">
    <source>
        <dbReference type="EMBL" id="RGE64369.1"/>
    </source>
</evidence>
<sequence length="118" mass="13009">MILVVIFLLGFALGKADVKKSMQPENANGNVETEMISETTVIEDMKLQIENLEKQVEKLEGNLEILRERTETLENALAIQQLPQIQQTPQTQQLVPEEKEDGGSEKKDSGGVGSGEIS</sequence>
<name>A0A3E3IBB4_9FIRM</name>
<proteinExistence type="predicted"/>
<evidence type="ECO:0000256" key="2">
    <source>
        <dbReference type="SAM" id="MobiDB-lite"/>
    </source>
</evidence>
<evidence type="ECO:0000256" key="1">
    <source>
        <dbReference type="SAM" id="Coils"/>
    </source>
</evidence>
<dbReference type="EMBL" id="QVLV01000002">
    <property type="protein sequence ID" value="RGE64369.1"/>
    <property type="molecule type" value="Genomic_DNA"/>
</dbReference>
<protein>
    <submittedName>
        <fullName evidence="3">Uncharacterized protein</fullName>
    </submittedName>
</protein>
<feature type="region of interest" description="Disordered" evidence="2">
    <location>
        <begin position="80"/>
        <end position="118"/>
    </location>
</feature>
<gene>
    <name evidence="3" type="ORF">DXC51_04750</name>
</gene>
<comment type="caution">
    <text evidence="3">The sequence shown here is derived from an EMBL/GenBank/DDBJ whole genome shotgun (WGS) entry which is preliminary data.</text>
</comment>
<feature type="compositionally biased region" description="Low complexity" evidence="2">
    <location>
        <begin position="80"/>
        <end position="94"/>
    </location>
</feature>
<organism evidence="3 4">
    <name type="scientific">Eisenbergiella massiliensis</name>
    <dbReference type="NCBI Taxonomy" id="1720294"/>
    <lineage>
        <taxon>Bacteria</taxon>
        <taxon>Bacillati</taxon>
        <taxon>Bacillota</taxon>
        <taxon>Clostridia</taxon>
        <taxon>Lachnospirales</taxon>
        <taxon>Lachnospiraceae</taxon>
        <taxon>Eisenbergiella</taxon>
    </lineage>
</organism>
<accession>A0A3E3IBB4</accession>
<dbReference type="AlphaFoldDB" id="A0A3E3IBB4"/>